<evidence type="ECO:0000256" key="6">
    <source>
        <dbReference type="ARBA" id="ARBA00023012"/>
    </source>
</evidence>
<keyword evidence="10" id="KW-0547">Nucleotide-binding</keyword>
<dbReference type="InterPro" id="IPR050736">
    <property type="entry name" value="Sensor_HK_Regulatory"/>
</dbReference>
<dbReference type="SUPFAM" id="SSF55781">
    <property type="entry name" value="GAF domain-like"/>
    <property type="match status" value="1"/>
</dbReference>
<evidence type="ECO:0000256" key="3">
    <source>
        <dbReference type="ARBA" id="ARBA00022553"/>
    </source>
</evidence>
<feature type="domain" description="Response regulatory" evidence="9">
    <location>
        <begin position="1"/>
        <end position="119"/>
    </location>
</feature>
<dbReference type="SUPFAM" id="SSF52172">
    <property type="entry name" value="CheY-like"/>
    <property type="match status" value="1"/>
</dbReference>
<dbReference type="Gene3D" id="3.40.50.2300">
    <property type="match status" value="1"/>
</dbReference>
<protein>
    <recommendedName>
        <fullName evidence="2">histidine kinase</fullName>
        <ecNumber evidence="2">2.7.13.3</ecNumber>
    </recommendedName>
</protein>
<dbReference type="Gene3D" id="3.30.565.10">
    <property type="entry name" value="Histidine kinase-like ATPase, C-terminal domain"/>
    <property type="match status" value="1"/>
</dbReference>
<feature type="domain" description="Histidine kinase" evidence="8">
    <location>
        <begin position="319"/>
        <end position="513"/>
    </location>
</feature>
<dbReference type="RefSeq" id="WP_372391230.1">
    <property type="nucleotide sequence ID" value="NZ_JBGNYA010000001.1"/>
</dbReference>
<keyword evidence="6" id="KW-0902">Two-component regulatory system</keyword>
<dbReference type="InterPro" id="IPR005467">
    <property type="entry name" value="His_kinase_dom"/>
</dbReference>
<dbReference type="SUPFAM" id="SSF47384">
    <property type="entry name" value="Homodimeric domain of signal transducing histidine kinase"/>
    <property type="match status" value="1"/>
</dbReference>
<organism evidence="10 11">
    <name type="scientific">Halobellus rubicundus</name>
    <dbReference type="NCBI Taxonomy" id="2996466"/>
    <lineage>
        <taxon>Archaea</taxon>
        <taxon>Methanobacteriati</taxon>
        <taxon>Methanobacteriota</taxon>
        <taxon>Stenosarchaea group</taxon>
        <taxon>Halobacteria</taxon>
        <taxon>Halobacteriales</taxon>
        <taxon>Haloferacaceae</taxon>
        <taxon>Halobellus</taxon>
    </lineage>
</organism>
<dbReference type="InterPro" id="IPR003018">
    <property type="entry name" value="GAF"/>
</dbReference>
<dbReference type="AlphaFoldDB" id="A0ABD5MLZ2"/>
<dbReference type="SMART" id="SM00387">
    <property type="entry name" value="HATPase_c"/>
    <property type="match status" value="1"/>
</dbReference>
<keyword evidence="10" id="KW-0067">ATP-binding</keyword>
<evidence type="ECO:0000256" key="2">
    <source>
        <dbReference type="ARBA" id="ARBA00012438"/>
    </source>
</evidence>
<sequence>MANQIRTLYVTGAADPAGAERLAAESDRIDVTSSGPDRALELLAAEAIDCVVSDYDLPGFEGLSFLDAVRADHPDLPFVLFTADGSEEVASEAIAAGVSEYVPRSDSPEQFDALATRIETSVDAYRERIDDERGPGEYTTVELIRDLYDVTTDTELSFEEKTDRILALGCERLDLPYGFLSRIDPEAESPTQRIVQARGDHELLQPGESCPLSEAYCRKTIKTDSFLAVSDALAEGWEDDPAYEVFELGSYIGGKVIVEGELYGTLCFASTEPRGVPFTDAEKTLIRLMSKWASYELEHERVTSELERQNERLEAFASVLAHDLRNPLNVAGGRLELAREEFESEHLDTIASAVDRMGSLIDDVLLLAREGESVTDTEWADLDALARESWDFVETPQATLHVETERSVEAEPGRLKQLFENLFRNAVEHAGTGVAITVGDLDDDSGFYVADDGPGIPAEDRDSVFEFGYSTDAEGTGYGLAIVKQVVDAHDWSISIAESDGGGARFEIRTAAE</sequence>
<keyword evidence="4" id="KW-0808">Transferase</keyword>
<dbReference type="SMART" id="SM00448">
    <property type="entry name" value="REC"/>
    <property type="match status" value="1"/>
</dbReference>
<dbReference type="CDD" id="cd00156">
    <property type="entry name" value="REC"/>
    <property type="match status" value="1"/>
</dbReference>
<comment type="catalytic activity">
    <reaction evidence="1">
        <text>ATP + protein L-histidine = ADP + protein N-phospho-L-histidine.</text>
        <dbReference type="EC" id="2.7.13.3"/>
    </reaction>
</comment>
<dbReference type="Gene3D" id="3.30.450.40">
    <property type="match status" value="1"/>
</dbReference>
<dbReference type="Gene3D" id="1.10.287.130">
    <property type="match status" value="1"/>
</dbReference>
<dbReference type="Proteomes" id="UP001570511">
    <property type="component" value="Unassembled WGS sequence"/>
</dbReference>
<dbReference type="PANTHER" id="PTHR43711">
    <property type="entry name" value="TWO-COMPONENT HISTIDINE KINASE"/>
    <property type="match status" value="1"/>
</dbReference>
<dbReference type="Pfam" id="PF00072">
    <property type="entry name" value="Response_reg"/>
    <property type="match status" value="1"/>
</dbReference>
<dbReference type="Pfam" id="PF02518">
    <property type="entry name" value="HATPase_c"/>
    <property type="match status" value="1"/>
</dbReference>
<keyword evidence="11" id="KW-1185">Reference proteome</keyword>
<gene>
    <name evidence="10" type="ORF">OS889_15225</name>
</gene>
<dbReference type="SMART" id="SM00065">
    <property type="entry name" value="GAF"/>
    <property type="match status" value="1"/>
</dbReference>
<evidence type="ECO:0000256" key="1">
    <source>
        <dbReference type="ARBA" id="ARBA00000085"/>
    </source>
</evidence>
<keyword evidence="5" id="KW-0418">Kinase</keyword>
<dbReference type="PANTHER" id="PTHR43711:SF1">
    <property type="entry name" value="HISTIDINE KINASE 1"/>
    <property type="match status" value="1"/>
</dbReference>
<dbReference type="InterPro" id="IPR003661">
    <property type="entry name" value="HisK_dim/P_dom"/>
</dbReference>
<dbReference type="CDD" id="cd00082">
    <property type="entry name" value="HisKA"/>
    <property type="match status" value="1"/>
</dbReference>
<evidence type="ECO:0000313" key="10">
    <source>
        <dbReference type="EMBL" id="MFA1612346.1"/>
    </source>
</evidence>
<keyword evidence="3 7" id="KW-0597">Phosphoprotein</keyword>
<comment type="caution">
    <text evidence="10">The sequence shown here is derived from an EMBL/GenBank/DDBJ whole genome shotgun (WGS) entry which is preliminary data.</text>
</comment>
<dbReference type="PROSITE" id="PS50110">
    <property type="entry name" value="RESPONSE_REGULATORY"/>
    <property type="match status" value="1"/>
</dbReference>
<dbReference type="EC" id="2.7.13.3" evidence="2"/>
<proteinExistence type="predicted"/>
<dbReference type="CDD" id="cd00075">
    <property type="entry name" value="HATPase"/>
    <property type="match status" value="1"/>
</dbReference>
<dbReference type="SUPFAM" id="SSF55874">
    <property type="entry name" value="ATPase domain of HSP90 chaperone/DNA topoisomerase II/histidine kinase"/>
    <property type="match status" value="1"/>
</dbReference>
<dbReference type="PROSITE" id="PS50109">
    <property type="entry name" value="HIS_KIN"/>
    <property type="match status" value="1"/>
</dbReference>
<feature type="modified residue" description="4-aspartylphosphate" evidence="7">
    <location>
        <position position="54"/>
    </location>
</feature>
<dbReference type="Pfam" id="PF00512">
    <property type="entry name" value="HisKA"/>
    <property type="match status" value="1"/>
</dbReference>
<dbReference type="EMBL" id="JBGNYA010000001">
    <property type="protein sequence ID" value="MFA1612346.1"/>
    <property type="molecule type" value="Genomic_DNA"/>
</dbReference>
<dbReference type="InterPro" id="IPR036890">
    <property type="entry name" value="HATPase_C_sf"/>
</dbReference>
<dbReference type="InterPro" id="IPR029016">
    <property type="entry name" value="GAF-like_dom_sf"/>
</dbReference>
<evidence type="ECO:0000256" key="5">
    <source>
        <dbReference type="ARBA" id="ARBA00022777"/>
    </source>
</evidence>
<evidence type="ECO:0000256" key="4">
    <source>
        <dbReference type="ARBA" id="ARBA00022679"/>
    </source>
</evidence>
<evidence type="ECO:0000259" key="9">
    <source>
        <dbReference type="PROSITE" id="PS50110"/>
    </source>
</evidence>
<evidence type="ECO:0000313" key="11">
    <source>
        <dbReference type="Proteomes" id="UP001570511"/>
    </source>
</evidence>
<evidence type="ECO:0000259" key="8">
    <source>
        <dbReference type="PROSITE" id="PS50109"/>
    </source>
</evidence>
<dbReference type="GO" id="GO:0005524">
    <property type="term" value="F:ATP binding"/>
    <property type="evidence" value="ECO:0007669"/>
    <property type="project" value="UniProtKB-KW"/>
</dbReference>
<dbReference type="Pfam" id="PF01590">
    <property type="entry name" value="GAF"/>
    <property type="match status" value="1"/>
</dbReference>
<dbReference type="SMART" id="SM00388">
    <property type="entry name" value="HisKA"/>
    <property type="match status" value="1"/>
</dbReference>
<name>A0ABD5MLZ2_9EURY</name>
<reference evidence="10 11" key="1">
    <citation type="submission" date="2024-08" db="EMBL/GenBank/DDBJ databases">
        <title>Halobellus sp. MBLA0158 whole genome sequence.</title>
        <authorList>
            <person name="Hwang C.Y."/>
            <person name="Cho E.-S."/>
            <person name="Seo M.-J."/>
        </authorList>
    </citation>
    <scope>NUCLEOTIDE SEQUENCE [LARGE SCALE GENOMIC DNA]</scope>
    <source>
        <strain evidence="10 11">MBLA0158</strain>
    </source>
</reference>
<dbReference type="GO" id="GO:0004673">
    <property type="term" value="F:protein histidine kinase activity"/>
    <property type="evidence" value="ECO:0007669"/>
    <property type="project" value="UniProtKB-EC"/>
</dbReference>
<dbReference type="InterPro" id="IPR001789">
    <property type="entry name" value="Sig_transdc_resp-reg_receiver"/>
</dbReference>
<dbReference type="InterPro" id="IPR003594">
    <property type="entry name" value="HATPase_dom"/>
</dbReference>
<evidence type="ECO:0000256" key="7">
    <source>
        <dbReference type="PROSITE-ProRule" id="PRU00169"/>
    </source>
</evidence>
<dbReference type="PRINTS" id="PR00344">
    <property type="entry name" value="BCTRLSENSOR"/>
</dbReference>
<dbReference type="GO" id="GO:0000160">
    <property type="term" value="P:phosphorelay signal transduction system"/>
    <property type="evidence" value="ECO:0007669"/>
    <property type="project" value="UniProtKB-KW"/>
</dbReference>
<dbReference type="InterPro" id="IPR004358">
    <property type="entry name" value="Sig_transdc_His_kin-like_C"/>
</dbReference>
<dbReference type="InterPro" id="IPR036097">
    <property type="entry name" value="HisK_dim/P_sf"/>
</dbReference>
<dbReference type="InterPro" id="IPR011006">
    <property type="entry name" value="CheY-like_superfamily"/>
</dbReference>
<accession>A0ABD5MLZ2</accession>